<evidence type="ECO:0000313" key="2">
    <source>
        <dbReference type="EMBL" id="MFC3301575.1"/>
    </source>
</evidence>
<dbReference type="RefSeq" id="WP_189572825.1">
    <property type="nucleotide sequence ID" value="NZ_BMXU01000001.1"/>
</dbReference>
<keyword evidence="3" id="KW-1185">Reference proteome</keyword>
<sequence length="104" mass="11037">MPENERDAVSSLTETTLDTYAQLFTLACNVLKLPFTLPGDAEHSGTEDGGPAGSHLTGPEVAPEFNARGREALARYQDGHQGSCDIPTFNDIDPDCDAPANFGV</sequence>
<accession>A0ABV7M9X7</accession>
<evidence type="ECO:0000256" key="1">
    <source>
        <dbReference type="SAM" id="MobiDB-lite"/>
    </source>
</evidence>
<feature type="region of interest" description="Disordered" evidence="1">
    <location>
        <begin position="37"/>
        <end position="60"/>
    </location>
</feature>
<comment type="caution">
    <text evidence="2">The sequence shown here is derived from an EMBL/GenBank/DDBJ whole genome shotgun (WGS) entry which is preliminary data.</text>
</comment>
<gene>
    <name evidence="2" type="ORF">ACFONP_02365</name>
</gene>
<reference evidence="3" key="1">
    <citation type="journal article" date="2019" name="Int. J. Syst. Evol. Microbiol.">
        <title>The Global Catalogue of Microorganisms (GCM) 10K type strain sequencing project: providing services to taxonomists for standard genome sequencing and annotation.</title>
        <authorList>
            <consortium name="The Broad Institute Genomics Platform"/>
            <consortium name="The Broad Institute Genome Sequencing Center for Infectious Disease"/>
            <person name="Wu L."/>
            <person name="Ma J."/>
        </authorList>
    </citation>
    <scope>NUCLEOTIDE SEQUENCE [LARGE SCALE GENOMIC DNA]</scope>
    <source>
        <strain evidence="3">KCTC 22245</strain>
    </source>
</reference>
<evidence type="ECO:0000313" key="3">
    <source>
        <dbReference type="Proteomes" id="UP001595607"/>
    </source>
</evidence>
<proteinExistence type="predicted"/>
<organism evidence="2 3">
    <name type="scientific">Parvularcula lutaonensis</name>
    <dbReference type="NCBI Taxonomy" id="491923"/>
    <lineage>
        <taxon>Bacteria</taxon>
        <taxon>Pseudomonadati</taxon>
        <taxon>Pseudomonadota</taxon>
        <taxon>Alphaproteobacteria</taxon>
        <taxon>Parvularculales</taxon>
        <taxon>Parvularculaceae</taxon>
        <taxon>Parvularcula</taxon>
    </lineage>
</organism>
<protein>
    <submittedName>
        <fullName evidence="2">Uncharacterized protein</fullName>
    </submittedName>
</protein>
<name>A0ABV7M9X7_9PROT</name>
<dbReference type="EMBL" id="JBHRVA010000002">
    <property type="protein sequence ID" value="MFC3301575.1"/>
    <property type="molecule type" value="Genomic_DNA"/>
</dbReference>
<dbReference type="Proteomes" id="UP001595607">
    <property type="component" value="Unassembled WGS sequence"/>
</dbReference>